<feature type="transmembrane region" description="Helical" evidence="6">
    <location>
        <begin position="153"/>
        <end position="171"/>
    </location>
</feature>
<dbReference type="GO" id="GO:0016020">
    <property type="term" value="C:membrane"/>
    <property type="evidence" value="ECO:0007669"/>
    <property type="project" value="UniProtKB-SubCell"/>
</dbReference>
<sequence>MGSFAGHALPGSFFILFAIWWMVQYAYEVVALDGGRQQPRGRIMRFLHSKPIEGGLVVFAGVAGFIAENMYPAPKWGIYDEDGRFAYTHVWQHCEMYTFFGLYGIAVILSKTCMPQAEKYTKILGSLAFFVEGMLFHFHTVGRASIDVHLHKLLVYAIAACVVFTLGEAFFPKEGRFRIMRCVAVFLQGTWFFQVGTVLYWPPSGKPWDDKDEANLMFLTEAFAWHLLVAILVIVIVYGISCHVLKATGHAAVRYRNMNGIADGDDIEFGTRKLLDNGAPNNLDSDNELFQK</sequence>
<feature type="transmembrane region" description="Helical" evidence="6">
    <location>
        <begin position="12"/>
        <end position="32"/>
    </location>
</feature>
<evidence type="ECO:0000256" key="1">
    <source>
        <dbReference type="ARBA" id="ARBA00004141"/>
    </source>
</evidence>
<feature type="transmembrane region" description="Helical" evidence="6">
    <location>
        <begin position="90"/>
        <end position="109"/>
    </location>
</feature>
<keyword evidence="3 6" id="KW-0812">Transmembrane</keyword>
<protein>
    <submittedName>
        <fullName evidence="8">Transmembrane protein 45B-like</fullName>
    </submittedName>
</protein>
<comment type="subcellular location">
    <subcellularLocation>
        <location evidence="1">Membrane</location>
        <topology evidence="1">Multi-pass membrane protein</topology>
    </subcellularLocation>
</comment>
<evidence type="ECO:0000313" key="7">
    <source>
        <dbReference type="Proteomes" id="UP000694845"/>
    </source>
</evidence>
<comment type="similarity">
    <text evidence="2">Belongs to the TMEM45 family.</text>
</comment>
<evidence type="ECO:0000256" key="4">
    <source>
        <dbReference type="ARBA" id="ARBA00022989"/>
    </source>
</evidence>
<dbReference type="PANTHER" id="PTHR16007:SF15">
    <property type="entry name" value="TRANSMEMBRANE PROTEIN 45B"/>
    <property type="match status" value="1"/>
</dbReference>
<feature type="transmembrane region" description="Helical" evidence="6">
    <location>
        <begin position="52"/>
        <end position="70"/>
    </location>
</feature>
<keyword evidence="7" id="KW-1185">Reference proteome</keyword>
<proteinExistence type="inferred from homology"/>
<evidence type="ECO:0000256" key="2">
    <source>
        <dbReference type="ARBA" id="ARBA00006948"/>
    </source>
</evidence>
<dbReference type="InterPro" id="IPR006904">
    <property type="entry name" value="DUF716"/>
</dbReference>
<feature type="transmembrane region" description="Helical" evidence="6">
    <location>
        <begin position="183"/>
        <end position="202"/>
    </location>
</feature>
<dbReference type="AlphaFoldDB" id="A0A8B7XL53"/>
<dbReference type="Proteomes" id="UP000694845">
    <property type="component" value="Unplaced"/>
</dbReference>
<keyword evidence="5 6" id="KW-0472">Membrane</keyword>
<evidence type="ECO:0000256" key="6">
    <source>
        <dbReference type="SAM" id="Phobius"/>
    </source>
</evidence>
<dbReference type="KEGG" id="aplc:110973941"/>
<feature type="transmembrane region" description="Helical" evidence="6">
    <location>
        <begin position="222"/>
        <end position="245"/>
    </location>
</feature>
<feature type="transmembrane region" description="Helical" evidence="6">
    <location>
        <begin position="121"/>
        <end position="141"/>
    </location>
</feature>
<dbReference type="OMA" id="APEWDQK"/>
<evidence type="ECO:0000256" key="5">
    <source>
        <dbReference type="ARBA" id="ARBA00023136"/>
    </source>
</evidence>
<dbReference type="PANTHER" id="PTHR16007">
    <property type="entry name" value="EPIDIDYMAL MEMBRANE PROTEIN E9-RELATED"/>
    <property type="match status" value="1"/>
</dbReference>
<accession>A0A8B7XL53</accession>
<reference evidence="8" key="1">
    <citation type="submission" date="2025-08" db="UniProtKB">
        <authorList>
            <consortium name="RefSeq"/>
        </authorList>
    </citation>
    <scope>IDENTIFICATION</scope>
</reference>
<keyword evidence="4 6" id="KW-1133">Transmembrane helix</keyword>
<gene>
    <name evidence="8" type="primary">LOC110973941</name>
</gene>
<dbReference type="OrthoDB" id="551896at2759"/>
<dbReference type="Pfam" id="PF04819">
    <property type="entry name" value="DUF716"/>
    <property type="match status" value="1"/>
</dbReference>
<evidence type="ECO:0000256" key="3">
    <source>
        <dbReference type="ARBA" id="ARBA00022692"/>
    </source>
</evidence>
<dbReference type="InterPro" id="IPR042127">
    <property type="entry name" value="TMEM45"/>
</dbReference>
<dbReference type="GeneID" id="110973941"/>
<name>A0A8B7XL53_ACAPL</name>
<dbReference type="RefSeq" id="XP_022080892.1">
    <property type="nucleotide sequence ID" value="XM_022225200.1"/>
</dbReference>
<organism evidence="7 8">
    <name type="scientific">Acanthaster planci</name>
    <name type="common">Crown-of-thorns starfish</name>
    <dbReference type="NCBI Taxonomy" id="133434"/>
    <lineage>
        <taxon>Eukaryota</taxon>
        <taxon>Metazoa</taxon>
        <taxon>Echinodermata</taxon>
        <taxon>Eleutherozoa</taxon>
        <taxon>Asterozoa</taxon>
        <taxon>Asteroidea</taxon>
        <taxon>Valvatacea</taxon>
        <taxon>Valvatida</taxon>
        <taxon>Acanthasteridae</taxon>
        <taxon>Acanthaster</taxon>
    </lineage>
</organism>
<evidence type="ECO:0000313" key="8">
    <source>
        <dbReference type="RefSeq" id="XP_022080892.1"/>
    </source>
</evidence>